<dbReference type="EMBL" id="CP132914">
    <property type="protein sequence ID" value="WMB74796.1"/>
    <property type="molecule type" value="Genomic_DNA"/>
</dbReference>
<gene>
    <name evidence="3" type="ORF">RA178_09445</name>
</gene>
<organism evidence="3">
    <name type="scientific">Shewanella oncorhynchi</name>
    <dbReference type="NCBI Taxonomy" id="2726434"/>
    <lineage>
        <taxon>Bacteria</taxon>
        <taxon>Pseudomonadati</taxon>
        <taxon>Pseudomonadota</taxon>
        <taxon>Gammaproteobacteria</taxon>
        <taxon>Alteromonadales</taxon>
        <taxon>Shewanellaceae</taxon>
        <taxon>Shewanella</taxon>
    </lineage>
</organism>
<dbReference type="PANTHER" id="PTHR35579:SF3">
    <property type="entry name" value="CRISPR SYSTEM CMS ENDORIBONUCLEASE CSM3"/>
    <property type="match status" value="1"/>
</dbReference>
<dbReference type="InterPro" id="IPR005537">
    <property type="entry name" value="RAMP_III_fam"/>
</dbReference>
<dbReference type="RefSeq" id="WP_306685215.1">
    <property type="nucleotide sequence ID" value="NZ_CP132914.1"/>
</dbReference>
<feature type="domain" description="CRISPR type III-associated protein" evidence="2">
    <location>
        <begin position="8"/>
        <end position="204"/>
    </location>
</feature>
<dbReference type="PANTHER" id="PTHR35579">
    <property type="entry name" value="CRISPR SYSTEM CMS ENDORIBONUCLEASE CSM3"/>
    <property type="match status" value="1"/>
</dbReference>
<accession>A0AA50Q811</accession>
<dbReference type="KEGG" id="sog:RA178_09445"/>
<sequence length="218" mass="24335">MNNINLHIEILHYWHAGTGSGGGSHLDAITEKDAYGLPFLAGKHIKGLLRHAVHRAQHWQWFSVALPDGPAADLETLIFGSRSQQEKREKTLPGILCIGDAKLKQSESAFLKDNLKYTPFLYQEIYSTAINAAGTAKEHSLRGLEVTLPVVLQADLSLEVTALDDAHRQQQQQWLDYTSSFDWLEKVLPLIDSIGAHRTRGLGEAVFTLQPQQKESME</sequence>
<dbReference type="InterPro" id="IPR052216">
    <property type="entry name" value="CRISPR_Csm3_endoribonuclease"/>
</dbReference>
<dbReference type="AlphaFoldDB" id="A0AA50Q811"/>
<keyword evidence="1" id="KW-0051">Antiviral defense</keyword>
<proteinExistence type="predicted"/>
<dbReference type="Proteomes" id="UP001236800">
    <property type="component" value="Chromosome"/>
</dbReference>
<dbReference type="Pfam" id="PF03787">
    <property type="entry name" value="RAMPs"/>
    <property type="match status" value="1"/>
</dbReference>
<evidence type="ECO:0000256" key="1">
    <source>
        <dbReference type="ARBA" id="ARBA00023118"/>
    </source>
</evidence>
<reference evidence="3" key="1">
    <citation type="submission" date="2023-08" db="EMBL/GenBank/DDBJ databases">
        <title>Complete genome sequence of Shewanella oncorhynchi Z-P2, a siderophore putrebactin-producing bacterium.</title>
        <authorList>
            <person name="Zhang Y."/>
        </authorList>
    </citation>
    <scope>NUCLEOTIDE SEQUENCE</scope>
    <source>
        <strain evidence="3">Z-P2</strain>
    </source>
</reference>
<dbReference type="CDD" id="cd09726">
    <property type="entry name" value="RAMP_I_III"/>
    <property type="match status" value="1"/>
</dbReference>
<name>A0AA50Q811_9GAMM</name>
<evidence type="ECO:0000313" key="3">
    <source>
        <dbReference type="EMBL" id="WMB74796.1"/>
    </source>
</evidence>
<evidence type="ECO:0000259" key="2">
    <source>
        <dbReference type="Pfam" id="PF03787"/>
    </source>
</evidence>
<dbReference type="GO" id="GO:0051607">
    <property type="term" value="P:defense response to virus"/>
    <property type="evidence" value="ECO:0007669"/>
    <property type="project" value="UniProtKB-KW"/>
</dbReference>
<protein>
    <submittedName>
        <fullName evidence="3">RAMP superfamily CRISPR-associated protein</fullName>
    </submittedName>
</protein>
<dbReference type="GeneID" id="301339406"/>